<evidence type="ECO:0000313" key="2">
    <source>
        <dbReference type="Proteomes" id="UP000014540"/>
    </source>
</evidence>
<organism evidence="1 2">
    <name type="scientific">Leptospira fainei serovar Hurstbridge str. BUT 6</name>
    <dbReference type="NCBI Taxonomy" id="1193011"/>
    <lineage>
        <taxon>Bacteria</taxon>
        <taxon>Pseudomonadati</taxon>
        <taxon>Spirochaetota</taxon>
        <taxon>Spirochaetia</taxon>
        <taxon>Leptospirales</taxon>
        <taxon>Leptospiraceae</taxon>
        <taxon>Leptospira</taxon>
    </lineage>
</organism>
<dbReference type="STRING" id="1193011.LEP1GSC058_3523"/>
<protein>
    <submittedName>
        <fullName evidence="1">Uncharacterized protein</fullName>
    </submittedName>
</protein>
<gene>
    <name evidence="1" type="ORF">LEP1GSC058_3523</name>
</gene>
<dbReference type="NCBIfam" id="NF047669">
    <property type="entry name" value="LIC13354_fam"/>
    <property type="match status" value="1"/>
</dbReference>
<evidence type="ECO:0000313" key="1">
    <source>
        <dbReference type="EMBL" id="EPG74501.1"/>
    </source>
</evidence>
<accession>S3UVT1</accession>
<sequence length="169" mass="18670">MSGCFFDEKKNNDSNTTLTSLLYVANITPASSGSWFFYNGTPNYAGQTNPYPLDAGTIKEGTYVINSSKVVVTYNGYAASIMNVKLVDNSRSVVFGQLTADAAFGANQYLYYVWTFSNGYYYVCPDLNSYKNTLQDAIADFNSLKTTQLDRTNLNGGCFGAIWSRLQTN</sequence>
<dbReference type="AlphaFoldDB" id="S3UVT1"/>
<comment type="caution">
    <text evidence="1">The sequence shown here is derived from an EMBL/GenBank/DDBJ whole genome shotgun (WGS) entry which is preliminary data.</text>
</comment>
<dbReference type="Proteomes" id="UP000014540">
    <property type="component" value="Unassembled WGS sequence"/>
</dbReference>
<name>S3UVT1_9LEPT</name>
<proteinExistence type="predicted"/>
<dbReference type="EMBL" id="AKWZ02000010">
    <property type="protein sequence ID" value="EPG74501.1"/>
    <property type="molecule type" value="Genomic_DNA"/>
</dbReference>
<keyword evidence="2" id="KW-1185">Reference proteome</keyword>
<reference evidence="1" key="1">
    <citation type="submission" date="2013-04" db="EMBL/GenBank/DDBJ databases">
        <authorList>
            <person name="Harkins D.M."/>
            <person name="Durkin A.S."/>
            <person name="Selengut J.D."/>
            <person name="Sanka R."/>
            <person name="DePew J."/>
            <person name="Purushe J."/>
            <person name="Ahmed A."/>
            <person name="van der Linden H."/>
            <person name="Goris M.G.A."/>
            <person name="Hartskeerl R.A."/>
            <person name="Vinetz J.M."/>
            <person name="Sutton G.G."/>
            <person name="Nelson W.C."/>
            <person name="Fouts D.E."/>
        </authorList>
    </citation>
    <scope>NUCLEOTIDE SEQUENCE [LARGE SCALE GENOMIC DNA]</scope>
    <source>
        <strain evidence="1">BUT 6</strain>
    </source>
</reference>